<dbReference type="OrthoDB" id="9802919at2"/>
<keyword evidence="5 7" id="KW-0378">Hydrolase</keyword>
<evidence type="ECO:0000256" key="1">
    <source>
        <dbReference type="ARBA" id="ARBA00000677"/>
    </source>
</evidence>
<evidence type="ECO:0000256" key="7">
    <source>
        <dbReference type="RuleBase" id="RU362042"/>
    </source>
</evidence>
<evidence type="ECO:0000256" key="5">
    <source>
        <dbReference type="ARBA" id="ARBA00022801"/>
    </source>
</evidence>
<proteinExistence type="inferred from homology"/>
<comment type="similarity">
    <text evidence="3 7">Belongs to the peptidase S26 family.</text>
</comment>
<organism evidence="10 11">
    <name type="scientific">Anaerococcus nagyae</name>
    <dbReference type="NCBI Taxonomy" id="1755241"/>
    <lineage>
        <taxon>Bacteria</taxon>
        <taxon>Bacillati</taxon>
        <taxon>Bacillota</taxon>
        <taxon>Tissierellia</taxon>
        <taxon>Tissierellales</taxon>
        <taxon>Peptoniphilaceae</taxon>
        <taxon>Anaerococcus</taxon>
    </lineage>
</organism>
<keyword evidence="7" id="KW-0812">Transmembrane</keyword>
<accession>A0A3E2TLB1</accession>
<comment type="caution">
    <text evidence="10">The sequence shown here is derived from an EMBL/GenBank/DDBJ whole genome shotgun (WGS) entry which is preliminary data.</text>
</comment>
<dbReference type="EMBL" id="QVEU01000002">
    <property type="protein sequence ID" value="RGB77304.1"/>
    <property type="molecule type" value="Genomic_DNA"/>
</dbReference>
<keyword evidence="11" id="KW-1185">Reference proteome</keyword>
<dbReference type="PROSITE" id="PS00760">
    <property type="entry name" value="SPASE_I_2"/>
    <property type="match status" value="1"/>
</dbReference>
<dbReference type="RefSeq" id="WP_117521058.1">
    <property type="nucleotide sequence ID" value="NZ_AP031484.1"/>
</dbReference>
<dbReference type="NCBIfam" id="TIGR02227">
    <property type="entry name" value="sigpep_I_bact"/>
    <property type="match status" value="1"/>
</dbReference>
<dbReference type="InterPro" id="IPR000223">
    <property type="entry name" value="Pept_S26A_signal_pept_1"/>
</dbReference>
<dbReference type="CDD" id="cd06530">
    <property type="entry name" value="S26_SPase_I"/>
    <property type="match status" value="1"/>
</dbReference>
<evidence type="ECO:0000256" key="4">
    <source>
        <dbReference type="ARBA" id="ARBA00013208"/>
    </source>
</evidence>
<dbReference type="InterPro" id="IPR036286">
    <property type="entry name" value="LexA/Signal_pep-like_sf"/>
</dbReference>
<keyword evidence="7" id="KW-0645">Protease</keyword>
<dbReference type="EC" id="3.4.21.89" evidence="4 7"/>
<evidence type="ECO:0000256" key="3">
    <source>
        <dbReference type="ARBA" id="ARBA00009370"/>
    </source>
</evidence>
<evidence type="ECO:0000256" key="6">
    <source>
        <dbReference type="PIRSR" id="PIRSR600223-1"/>
    </source>
</evidence>
<dbReference type="PRINTS" id="PR00727">
    <property type="entry name" value="LEADERPTASE"/>
</dbReference>
<name>A0A3E2TLB1_9FIRM</name>
<dbReference type="AlphaFoldDB" id="A0A3E2TLB1"/>
<feature type="active site" evidence="6">
    <location>
        <position position="66"/>
    </location>
</feature>
<keyword evidence="7" id="KW-0472">Membrane</keyword>
<feature type="active site" evidence="6">
    <location>
        <position position="109"/>
    </location>
</feature>
<feature type="domain" description="Peptidase S26" evidence="9">
    <location>
        <begin position="37"/>
        <end position="193"/>
    </location>
</feature>
<feature type="compositionally biased region" description="Basic and acidic residues" evidence="8">
    <location>
        <begin position="1"/>
        <end position="20"/>
    </location>
</feature>
<gene>
    <name evidence="10" type="primary">lepB</name>
    <name evidence="10" type="ORF">DXA39_03565</name>
</gene>
<evidence type="ECO:0000256" key="8">
    <source>
        <dbReference type="SAM" id="MobiDB-lite"/>
    </source>
</evidence>
<keyword evidence="7" id="KW-1133">Transmembrane helix</keyword>
<dbReference type="GO" id="GO:0005886">
    <property type="term" value="C:plasma membrane"/>
    <property type="evidence" value="ECO:0007669"/>
    <property type="project" value="UniProtKB-SubCell"/>
</dbReference>
<comment type="subcellular location">
    <subcellularLocation>
        <location evidence="2">Cell membrane</location>
        <topology evidence="2">Single-pass type II membrane protein</topology>
    </subcellularLocation>
    <subcellularLocation>
        <location evidence="7">Membrane</location>
        <topology evidence="7">Single-pass type II membrane protein</topology>
    </subcellularLocation>
</comment>
<dbReference type="Gene3D" id="2.10.109.10">
    <property type="entry name" value="Umud Fragment, subunit A"/>
    <property type="match status" value="1"/>
</dbReference>
<dbReference type="InterPro" id="IPR019757">
    <property type="entry name" value="Pept_S26A_signal_pept_1_Lys-AS"/>
</dbReference>
<feature type="transmembrane region" description="Helical" evidence="7">
    <location>
        <begin position="38"/>
        <end position="56"/>
    </location>
</feature>
<dbReference type="PANTHER" id="PTHR43390:SF1">
    <property type="entry name" value="CHLOROPLAST PROCESSING PEPTIDASE"/>
    <property type="match status" value="1"/>
</dbReference>
<dbReference type="Proteomes" id="UP000261011">
    <property type="component" value="Unassembled WGS sequence"/>
</dbReference>
<dbReference type="InterPro" id="IPR019533">
    <property type="entry name" value="Peptidase_S26"/>
</dbReference>
<reference evidence="10 11" key="1">
    <citation type="submission" date="2018-08" db="EMBL/GenBank/DDBJ databases">
        <title>A genome reference for cultivated species of the human gut microbiota.</title>
        <authorList>
            <person name="Zou Y."/>
            <person name="Xue W."/>
            <person name="Luo G."/>
        </authorList>
    </citation>
    <scope>NUCLEOTIDE SEQUENCE [LARGE SCALE GENOMIC DNA]</scope>
    <source>
        <strain evidence="10 11">OF01-3</strain>
    </source>
</reference>
<sequence length="210" mass="23815">MSNNKENEKVVIKSDSVAKEKVKKKNKKDEEKDGPLELLKSILIALAIAIFIKAFIMDATNISGNSMLNTLHDGDMLLVNKISKNFTDYHRGQIVILKAPDYPNRLYVKRVIGQPGDTITLKDEKVYVNGEQLNESYTSVDYTLQTSEDYEWKLLDNQYFVMGDNRLEGASNDSRNFGPINKSEIVGHAFVRIYPFSDIGKIDNNPYGNE</sequence>
<dbReference type="GO" id="GO:0006465">
    <property type="term" value="P:signal peptide processing"/>
    <property type="evidence" value="ECO:0007669"/>
    <property type="project" value="InterPro"/>
</dbReference>
<dbReference type="GO" id="GO:0009003">
    <property type="term" value="F:signal peptidase activity"/>
    <property type="evidence" value="ECO:0007669"/>
    <property type="project" value="UniProtKB-EC"/>
</dbReference>
<evidence type="ECO:0000259" key="9">
    <source>
        <dbReference type="Pfam" id="PF10502"/>
    </source>
</evidence>
<feature type="region of interest" description="Disordered" evidence="8">
    <location>
        <begin position="1"/>
        <end position="30"/>
    </location>
</feature>
<dbReference type="SUPFAM" id="SSF51306">
    <property type="entry name" value="LexA/Signal peptidase"/>
    <property type="match status" value="1"/>
</dbReference>
<dbReference type="Pfam" id="PF10502">
    <property type="entry name" value="Peptidase_S26"/>
    <property type="match status" value="1"/>
</dbReference>
<evidence type="ECO:0000313" key="10">
    <source>
        <dbReference type="EMBL" id="RGB77304.1"/>
    </source>
</evidence>
<evidence type="ECO:0000256" key="2">
    <source>
        <dbReference type="ARBA" id="ARBA00004401"/>
    </source>
</evidence>
<protein>
    <recommendedName>
        <fullName evidence="4 7">Signal peptidase I</fullName>
        <ecNumber evidence="4 7">3.4.21.89</ecNumber>
    </recommendedName>
</protein>
<evidence type="ECO:0000313" key="11">
    <source>
        <dbReference type="Proteomes" id="UP000261011"/>
    </source>
</evidence>
<dbReference type="GO" id="GO:0004252">
    <property type="term" value="F:serine-type endopeptidase activity"/>
    <property type="evidence" value="ECO:0007669"/>
    <property type="project" value="InterPro"/>
</dbReference>
<comment type="catalytic activity">
    <reaction evidence="1 7">
        <text>Cleavage of hydrophobic, N-terminal signal or leader sequences from secreted and periplasmic proteins.</text>
        <dbReference type="EC" id="3.4.21.89"/>
    </reaction>
</comment>
<dbReference type="PANTHER" id="PTHR43390">
    <property type="entry name" value="SIGNAL PEPTIDASE I"/>
    <property type="match status" value="1"/>
</dbReference>